<evidence type="ECO:0000256" key="1">
    <source>
        <dbReference type="SAM" id="MobiDB-lite"/>
    </source>
</evidence>
<accession>A0A371X607</accession>
<reference evidence="4" key="1">
    <citation type="submission" date="2018-08" db="EMBL/GenBank/DDBJ databases">
        <authorList>
            <person name="Im W.T."/>
        </authorList>
    </citation>
    <scope>NUCLEOTIDE SEQUENCE [LARGE SCALE GENOMIC DNA]</scope>
    <source>
        <strain evidence="4">LA-28</strain>
    </source>
</reference>
<dbReference type="EMBL" id="QURN01000019">
    <property type="protein sequence ID" value="RFC64652.1"/>
    <property type="molecule type" value="Genomic_DNA"/>
</dbReference>
<gene>
    <name evidence="3" type="ORF">DY251_19445</name>
</gene>
<feature type="region of interest" description="Disordered" evidence="1">
    <location>
        <begin position="41"/>
        <end position="62"/>
    </location>
</feature>
<feature type="chain" id="PRO_5016951890" evidence="2">
    <location>
        <begin position="24"/>
        <end position="62"/>
    </location>
</feature>
<keyword evidence="2" id="KW-0732">Signal</keyword>
<keyword evidence="4" id="KW-1185">Reference proteome</keyword>
<feature type="signal peptide" evidence="2">
    <location>
        <begin position="1"/>
        <end position="23"/>
    </location>
</feature>
<dbReference type="RefSeq" id="WP_116625573.1">
    <property type="nucleotide sequence ID" value="NZ_QURN01000019.1"/>
</dbReference>
<evidence type="ECO:0000256" key="2">
    <source>
        <dbReference type="SAM" id="SignalP"/>
    </source>
</evidence>
<proteinExistence type="predicted"/>
<name>A0A371X607_9HYPH</name>
<dbReference type="PROSITE" id="PS51257">
    <property type="entry name" value="PROKAR_LIPOPROTEIN"/>
    <property type="match status" value="1"/>
</dbReference>
<sequence>MRQLAVIGVLAMALAGCSTVGQGSTDTFVQKTLTENRTTLSVPRTQQASAEFPAAPVDAPKQ</sequence>
<organism evidence="3 4">
    <name type="scientific">Mesorhizobium denitrificans</name>
    <dbReference type="NCBI Taxonomy" id="2294114"/>
    <lineage>
        <taxon>Bacteria</taxon>
        <taxon>Pseudomonadati</taxon>
        <taxon>Pseudomonadota</taxon>
        <taxon>Alphaproteobacteria</taxon>
        <taxon>Hyphomicrobiales</taxon>
        <taxon>Phyllobacteriaceae</taxon>
        <taxon>Mesorhizobium</taxon>
    </lineage>
</organism>
<protein>
    <submittedName>
        <fullName evidence="3">Uncharacterized protein</fullName>
    </submittedName>
</protein>
<dbReference type="AlphaFoldDB" id="A0A371X607"/>
<comment type="caution">
    <text evidence="3">The sequence shown here is derived from an EMBL/GenBank/DDBJ whole genome shotgun (WGS) entry which is preliminary data.</text>
</comment>
<evidence type="ECO:0000313" key="4">
    <source>
        <dbReference type="Proteomes" id="UP000262379"/>
    </source>
</evidence>
<evidence type="ECO:0000313" key="3">
    <source>
        <dbReference type="EMBL" id="RFC64652.1"/>
    </source>
</evidence>
<dbReference type="Proteomes" id="UP000262379">
    <property type="component" value="Unassembled WGS sequence"/>
</dbReference>